<dbReference type="AlphaFoldDB" id="A0A1H3AN29"/>
<dbReference type="RefSeq" id="WP_090242351.1">
    <property type="nucleotide sequence ID" value="NZ_FNOU01000001.1"/>
</dbReference>
<protein>
    <submittedName>
        <fullName evidence="1">Uncharacterized protein</fullName>
    </submittedName>
</protein>
<accession>A0A1H3AN29</accession>
<evidence type="ECO:0000313" key="2">
    <source>
        <dbReference type="Proteomes" id="UP000199652"/>
    </source>
</evidence>
<dbReference type="Proteomes" id="UP000199652">
    <property type="component" value="Unassembled WGS sequence"/>
</dbReference>
<gene>
    <name evidence="1" type="ORF">SAMN04488579_101110</name>
</gene>
<reference evidence="2" key="1">
    <citation type="submission" date="2016-10" db="EMBL/GenBank/DDBJ databases">
        <authorList>
            <person name="Varghese N."/>
            <person name="Submissions S."/>
        </authorList>
    </citation>
    <scope>NUCLEOTIDE SEQUENCE [LARGE SCALE GENOMIC DNA]</scope>
    <source>
        <strain evidence="2">VPI 5359</strain>
    </source>
</reference>
<keyword evidence="2" id="KW-1185">Reference proteome</keyword>
<organism evidence="1 2">
    <name type="scientific">Eubacterium barkeri</name>
    <name type="common">Clostridium barkeri</name>
    <dbReference type="NCBI Taxonomy" id="1528"/>
    <lineage>
        <taxon>Bacteria</taxon>
        <taxon>Bacillati</taxon>
        <taxon>Bacillota</taxon>
        <taxon>Clostridia</taxon>
        <taxon>Eubacteriales</taxon>
        <taxon>Eubacteriaceae</taxon>
        <taxon>Eubacterium</taxon>
    </lineage>
</organism>
<evidence type="ECO:0000313" key="1">
    <source>
        <dbReference type="EMBL" id="SDX31033.1"/>
    </source>
</evidence>
<dbReference type="EMBL" id="FNOU01000001">
    <property type="protein sequence ID" value="SDX31033.1"/>
    <property type="molecule type" value="Genomic_DNA"/>
</dbReference>
<name>A0A1H3AN29_EUBBA</name>
<sequence>MSKSPHTPEFRAMVSQEYLDGLSLYEYLATKERYQCKSPLEVRIEALTSDKPTEYPIAKNKRIEKYKEKWCA</sequence>
<proteinExistence type="predicted"/>